<evidence type="ECO:0000256" key="8">
    <source>
        <dbReference type="SAM" id="SignalP"/>
    </source>
</evidence>
<feature type="disulfide bond" evidence="6">
    <location>
        <begin position="231"/>
        <end position="258"/>
    </location>
</feature>
<keyword evidence="1 6" id="KW-0768">Sushi</keyword>
<feature type="signal peptide" evidence="8">
    <location>
        <begin position="1"/>
        <end position="20"/>
    </location>
</feature>
<evidence type="ECO:0000256" key="1">
    <source>
        <dbReference type="ARBA" id="ARBA00022659"/>
    </source>
</evidence>
<feature type="compositionally biased region" description="Basic and acidic residues" evidence="7">
    <location>
        <begin position="288"/>
        <end position="297"/>
    </location>
</feature>
<accession>A0AAN8ALD0</accession>
<evidence type="ECO:0000256" key="3">
    <source>
        <dbReference type="ARBA" id="ARBA00022737"/>
    </source>
</evidence>
<dbReference type="Pfam" id="PF00084">
    <property type="entry name" value="Sushi"/>
    <property type="match status" value="4"/>
</dbReference>
<dbReference type="Proteomes" id="UP001346869">
    <property type="component" value="Unassembled WGS sequence"/>
</dbReference>
<gene>
    <name evidence="10" type="ORF">PBY51_001210</name>
</gene>
<dbReference type="InterPro" id="IPR000436">
    <property type="entry name" value="Sushi_SCR_CCP_dom"/>
</dbReference>
<evidence type="ECO:0000256" key="7">
    <source>
        <dbReference type="SAM" id="MobiDB-lite"/>
    </source>
</evidence>
<name>A0AAN8ALD0_ELEMC</name>
<dbReference type="FunFam" id="2.10.70.10:FF:000014">
    <property type="entry name" value="Membrane cofactor protein"/>
    <property type="match status" value="1"/>
</dbReference>
<dbReference type="PANTHER" id="PTHR19325:SF573">
    <property type="entry name" value="MEMBRANE COFACTOR PROTEIN"/>
    <property type="match status" value="1"/>
</dbReference>
<feature type="domain" description="Sushi" evidence="9">
    <location>
        <begin position="201"/>
        <end position="260"/>
    </location>
</feature>
<keyword evidence="11" id="KW-1185">Reference proteome</keyword>
<evidence type="ECO:0000256" key="2">
    <source>
        <dbReference type="ARBA" id="ARBA00022729"/>
    </source>
</evidence>
<evidence type="ECO:0000256" key="6">
    <source>
        <dbReference type="PROSITE-ProRule" id="PRU00302"/>
    </source>
</evidence>
<comment type="caution">
    <text evidence="10">The sequence shown here is derived from an EMBL/GenBank/DDBJ whole genome shotgun (WGS) entry which is preliminary data.</text>
</comment>
<evidence type="ECO:0000256" key="5">
    <source>
        <dbReference type="ARBA" id="ARBA00023180"/>
    </source>
</evidence>
<feature type="disulfide bond" evidence="6">
    <location>
        <begin position="171"/>
        <end position="198"/>
    </location>
</feature>
<dbReference type="SUPFAM" id="SSF57535">
    <property type="entry name" value="Complement control module/SCR domain"/>
    <property type="match status" value="4"/>
</dbReference>
<sequence length="297" mass="32037">MAVSSLLLLSVVGLFITAQAQNCSRPVGGDNMGLKGSDILLDVFLDGIKVNFACDVGYVSEGSSAITCTAGTWSPLRMTCKRKSCGDAGQVDNGVIDYSGGNEFGDQVTVICNPGFDLVGNSQLRCGNSGWEGRLPVCEVTQCDAPPKPAIGSFSPVKDSYEYREVIQYSCPGGYTLKGTKSQTCLESGKFEPAPPECVKVRCEEPTVLNGLYHSGSRGPYIYKSTVTFECDQGYKMINSPTITCEMNNQWEPELPKCERVPPKTTSTTERPTSTKKPPGRGPFNNCLDDKSLLWDG</sequence>
<evidence type="ECO:0000256" key="4">
    <source>
        <dbReference type="ARBA" id="ARBA00023157"/>
    </source>
</evidence>
<feature type="region of interest" description="Disordered" evidence="7">
    <location>
        <begin position="256"/>
        <end position="297"/>
    </location>
</feature>
<feature type="domain" description="Sushi" evidence="9">
    <location>
        <begin position="83"/>
        <end position="140"/>
    </location>
</feature>
<dbReference type="EMBL" id="JAUZQC010000011">
    <property type="protein sequence ID" value="KAK5864253.1"/>
    <property type="molecule type" value="Genomic_DNA"/>
</dbReference>
<dbReference type="CDD" id="cd00033">
    <property type="entry name" value="CCP"/>
    <property type="match status" value="4"/>
</dbReference>
<dbReference type="InterPro" id="IPR050350">
    <property type="entry name" value="Compl-Cell_Adhes-Reg"/>
</dbReference>
<dbReference type="Gene3D" id="2.10.70.10">
    <property type="entry name" value="Complement Module, domain 1"/>
    <property type="match status" value="4"/>
</dbReference>
<dbReference type="PANTHER" id="PTHR19325">
    <property type="entry name" value="COMPLEMENT COMPONENT-RELATED SUSHI DOMAIN-CONTAINING"/>
    <property type="match status" value="1"/>
</dbReference>
<reference evidence="10 11" key="1">
    <citation type="journal article" date="2023" name="Genes (Basel)">
        <title>Chromosome-Level Genome Assembly and Circadian Gene Repertoire of the Patagonia Blennie Eleginops maclovinus-The Closest Ancestral Proxy of Antarctic Cryonotothenioids.</title>
        <authorList>
            <person name="Cheng C.C."/>
            <person name="Rivera-Colon A.G."/>
            <person name="Minhas B.F."/>
            <person name="Wilson L."/>
            <person name="Rayamajhi N."/>
            <person name="Vargas-Chacoff L."/>
            <person name="Catchen J.M."/>
        </authorList>
    </citation>
    <scope>NUCLEOTIDE SEQUENCE [LARGE SCALE GENOMIC DNA]</scope>
    <source>
        <strain evidence="10">JMC-PN-2008</strain>
    </source>
</reference>
<comment type="caution">
    <text evidence="6">Lacks conserved residue(s) required for the propagation of feature annotation.</text>
</comment>
<keyword evidence="3" id="KW-0677">Repeat</keyword>
<dbReference type="AlphaFoldDB" id="A0AAN8ALD0"/>
<evidence type="ECO:0000313" key="11">
    <source>
        <dbReference type="Proteomes" id="UP001346869"/>
    </source>
</evidence>
<keyword evidence="5" id="KW-0325">Glycoprotein</keyword>
<feature type="chain" id="PRO_5042832043" description="Sushi domain-containing protein" evidence="8">
    <location>
        <begin position="21"/>
        <end position="297"/>
    </location>
</feature>
<proteinExistence type="predicted"/>
<reference evidence="10 11" key="2">
    <citation type="journal article" date="2023" name="Mol. Biol. Evol.">
        <title>Genomics of Secondarily Temperate Adaptation in the Only Non-Antarctic Icefish.</title>
        <authorList>
            <person name="Rivera-Colon A.G."/>
            <person name="Rayamajhi N."/>
            <person name="Minhas B.F."/>
            <person name="Madrigal G."/>
            <person name="Bilyk K.T."/>
            <person name="Yoon V."/>
            <person name="Hune M."/>
            <person name="Gregory S."/>
            <person name="Cheng C.H.C."/>
            <person name="Catchen J.M."/>
        </authorList>
    </citation>
    <scope>NUCLEOTIDE SEQUENCE [LARGE SCALE GENOMIC DNA]</scope>
    <source>
        <strain evidence="10">JMC-PN-2008</strain>
    </source>
</reference>
<dbReference type="InterPro" id="IPR035976">
    <property type="entry name" value="Sushi/SCR/CCP_sf"/>
</dbReference>
<dbReference type="SMART" id="SM00032">
    <property type="entry name" value="CCP"/>
    <property type="match status" value="4"/>
</dbReference>
<protein>
    <recommendedName>
        <fullName evidence="9">Sushi domain-containing protein</fullName>
    </recommendedName>
</protein>
<dbReference type="PROSITE" id="PS50923">
    <property type="entry name" value="SUSHI"/>
    <property type="match status" value="4"/>
</dbReference>
<evidence type="ECO:0000313" key="10">
    <source>
        <dbReference type="EMBL" id="KAK5864253.1"/>
    </source>
</evidence>
<keyword evidence="4 6" id="KW-1015">Disulfide bond</keyword>
<feature type="compositionally biased region" description="Low complexity" evidence="7">
    <location>
        <begin position="263"/>
        <end position="277"/>
    </location>
</feature>
<keyword evidence="2 8" id="KW-0732">Signal</keyword>
<feature type="domain" description="Sushi" evidence="9">
    <location>
        <begin position="141"/>
        <end position="200"/>
    </location>
</feature>
<feature type="domain" description="Sushi" evidence="9">
    <location>
        <begin position="21"/>
        <end position="82"/>
    </location>
</feature>
<evidence type="ECO:0000259" key="9">
    <source>
        <dbReference type="PROSITE" id="PS50923"/>
    </source>
</evidence>
<organism evidence="10 11">
    <name type="scientific">Eleginops maclovinus</name>
    <name type="common">Patagonian blennie</name>
    <name type="synonym">Eleginus maclovinus</name>
    <dbReference type="NCBI Taxonomy" id="56733"/>
    <lineage>
        <taxon>Eukaryota</taxon>
        <taxon>Metazoa</taxon>
        <taxon>Chordata</taxon>
        <taxon>Craniata</taxon>
        <taxon>Vertebrata</taxon>
        <taxon>Euteleostomi</taxon>
        <taxon>Actinopterygii</taxon>
        <taxon>Neopterygii</taxon>
        <taxon>Teleostei</taxon>
        <taxon>Neoteleostei</taxon>
        <taxon>Acanthomorphata</taxon>
        <taxon>Eupercaria</taxon>
        <taxon>Perciformes</taxon>
        <taxon>Notothenioidei</taxon>
        <taxon>Eleginopidae</taxon>
        <taxon>Eleginops</taxon>
    </lineage>
</organism>